<dbReference type="InterPro" id="IPR036898">
    <property type="entry name" value="RNA_pol_Rpb7-like_N_sf"/>
</dbReference>
<evidence type="ECO:0000256" key="2">
    <source>
        <dbReference type="ARBA" id="ARBA00009307"/>
    </source>
</evidence>
<dbReference type="InterPro" id="IPR003029">
    <property type="entry name" value="S1_domain"/>
</dbReference>
<dbReference type="Pfam" id="PF00575">
    <property type="entry name" value="S1"/>
    <property type="match status" value="1"/>
</dbReference>
<dbReference type="GO" id="GO:0000932">
    <property type="term" value="C:P-body"/>
    <property type="evidence" value="ECO:0007669"/>
    <property type="project" value="TreeGrafter"/>
</dbReference>
<gene>
    <name evidence="7" type="ORF">Glove_180g138</name>
</gene>
<reference evidence="7 8" key="1">
    <citation type="submission" date="2018-08" db="EMBL/GenBank/DDBJ databases">
        <title>Genome and evolution of the arbuscular mycorrhizal fungus Diversispora epigaea (formerly Glomus versiforme) and its bacterial endosymbionts.</title>
        <authorList>
            <person name="Sun X."/>
            <person name="Fei Z."/>
            <person name="Harrison M."/>
        </authorList>
    </citation>
    <scope>NUCLEOTIDE SEQUENCE [LARGE SCALE GENOMIC DNA]</scope>
    <source>
        <strain evidence="7 8">IT104</strain>
    </source>
</reference>
<dbReference type="InterPro" id="IPR012340">
    <property type="entry name" value="NA-bd_OB-fold"/>
</dbReference>
<evidence type="ECO:0000256" key="5">
    <source>
        <dbReference type="ARBA" id="ARBA00023242"/>
    </source>
</evidence>
<dbReference type="Proteomes" id="UP000266861">
    <property type="component" value="Unassembled WGS sequence"/>
</dbReference>
<dbReference type="GO" id="GO:0006367">
    <property type="term" value="P:transcription initiation at RNA polymerase II promoter"/>
    <property type="evidence" value="ECO:0007669"/>
    <property type="project" value="TreeGrafter"/>
</dbReference>
<dbReference type="Gene3D" id="2.40.50.140">
    <property type="entry name" value="Nucleic acid-binding proteins"/>
    <property type="match status" value="1"/>
</dbReference>
<sequence length="243" mass="27142">MFFIKKLTHTIQLHPSYFTQNYQNFLAEKLYSDVEGTCTGRYGYIIAVLDTMESLDISKGKVIPSVGLAEFEKKLTHTIQLHPSYFTQNYQNFLAEKLYSDVEGTCTGRYGYIIAVLDTMESLDISKGKVIPSVGLAEFEVKYRAVVFKPFKGEVVDGVVTQVNKMGFFAEVGPLQVFVSSHLIPSDLSFDAARQAYVGYTSDEIVSIEKGSHVRIKIVGTRFDATDIFAIGTIKDDYCGVQT</sequence>
<feature type="domain" description="S1 motif" evidence="6">
    <location>
        <begin position="153"/>
        <end position="219"/>
    </location>
</feature>
<proteinExistence type="inferred from homology"/>
<comment type="similarity">
    <text evidence="2">Belongs to the eukaryotic RPB7/RPC8 RNA polymerase subunit family.</text>
</comment>
<name>A0A397IMW5_9GLOM</name>
<dbReference type="EMBL" id="PQFF01000170">
    <property type="protein sequence ID" value="RHZ77349.1"/>
    <property type="molecule type" value="Genomic_DNA"/>
</dbReference>
<protein>
    <recommendedName>
        <fullName evidence="6">S1 motif domain-containing protein</fullName>
    </recommendedName>
</protein>
<evidence type="ECO:0000313" key="8">
    <source>
        <dbReference type="Proteomes" id="UP000266861"/>
    </source>
</evidence>
<comment type="caution">
    <text evidence="7">The sequence shown here is derived from an EMBL/GenBank/DDBJ whole genome shotgun (WGS) entry which is preliminary data.</text>
</comment>
<keyword evidence="5" id="KW-0539">Nucleus</keyword>
<dbReference type="CDD" id="cd04329">
    <property type="entry name" value="RNAP_II_Rpb7_N"/>
    <property type="match status" value="2"/>
</dbReference>
<dbReference type="FunFam" id="2.40.50.140:FF:000043">
    <property type="entry name" value="DNA-directed RNA polymerase II subunit RPB7"/>
    <property type="match status" value="1"/>
</dbReference>
<organism evidence="7 8">
    <name type="scientific">Diversispora epigaea</name>
    <dbReference type="NCBI Taxonomy" id="1348612"/>
    <lineage>
        <taxon>Eukaryota</taxon>
        <taxon>Fungi</taxon>
        <taxon>Fungi incertae sedis</taxon>
        <taxon>Mucoromycota</taxon>
        <taxon>Glomeromycotina</taxon>
        <taxon>Glomeromycetes</taxon>
        <taxon>Diversisporales</taxon>
        <taxon>Diversisporaceae</taxon>
        <taxon>Diversispora</taxon>
    </lineage>
</organism>
<dbReference type="PANTHER" id="PTHR12709">
    <property type="entry name" value="DNA-DIRECTED RNA POLYMERASE II, III"/>
    <property type="match status" value="1"/>
</dbReference>
<dbReference type="SUPFAM" id="SSF50249">
    <property type="entry name" value="Nucleic acid-binding proteins"/>
    <property type="match status" value="1"/>
</dbReference>
<dbReference type="SUPFAM" id="SSF88798">
    <property type="entry name" value="N-terminal, heterodimerisation domain of RBP7 (RpoE)"/>
    <property type="match status" value="2"/>
</dbReference>
<evidence type="ECO:0000256" key="1">
    <source>
        <dbReference type="ARBA" id="ARBA00004123"/>
    </source>
</evidence>
<dbReference type="CDD" id="cd04462">
    <property type="entry name" value="S1_RNAPII_Rpb7"/>
    <property type="match status" value="1"/>
</dbReference>
<dbReference type="PANTHER" id="PTHR12709:SF4">
    <property type="entry name" value="DNA-DIRECTED RNA POLYMERASE II SUBUNIT RPB7"/>
    <property type="match status" value="1"/>
</dbReference>
<dbReference type="GO" id="GO:0003727">
    <property type="term" value="F:single-stranded RNA binding"/>
    <property type="evidence" value="ECO:0007669"/>
    <property type="project" value="TreeGrafter"/>
</dbReference>
<keyword evidence="4" id="KW-0804">Transcription</keyword>
<keyword evidence="8" id="KW-1185">Reference proteome</keyword>
<dbReference type="InterPro" id="IPR005576">
    <property type="entry name" value="Rpb7-like_N"/>
</dbReference>
<dbReference type="GO" id="GO:0031369">
    <property type="term" value="F:translation initiation factor binding"/>
    <property type="evidence" value="ECO:0007669"/>
    <property type="project" value="TreeGrafter"/>
</dbReference>
<dbReference type="Pfam" id="PF03876">
    <property type="entry name" value="SHS2_Rpb7-N"/>
    <property type="match status" value="2"/>
</dbReference>
<evidence type="ECO:0000313" key="7">
    <source>
        <dbReference type="EMBL" id="RHZ77349.1"/>
    </source>
</evidence>
<dbReference type="Gene3D" id="3.30.1490.120">
    <property type="entry name" value="RNA polymerase Rpb7-like, N-terminal domain"/>
    <property type="match status" value="2"/>
</dbReference>
<evidence type="ECO:0000256" key="4">
    <source>
        <dbReference type="ARBA" id="ARBA00023163"/>
    </source>
</evidence>
<evidence type="ECO:0000256" key="3">
    <source>
        <dbReference type="ARBA" id="ARBA00022478"/>
    </source>
</evidence>
<comment type="subcellular location">
    <subcellularLocation>
        <location evidence="1">Nucleus</location>
    </subcellularLocation>
</comment>
<dbReference type="GO" id="GO:0005665">
    <property type="term" value="C:RNA polymerase II, core complex"/>
    <property type="evidence" value="ECO:0007669"/>
    <property type="project" value="TreeGrafter"/>
</dbReference>
<dbReference type="InterPro" id="IPR045113">
    <property type="entry name" value="Rpb7-like"/>
</dbReference>
<accession>A0A397IMW5</accession>
<dbReference type="AlphaFoldDB" id="A0A397IMW5"/>
<keyword evidence="3" id="KW-0240">DNA-directed RNA polymerase</keyword>
<evidence type="ECO:0000259" key="6">
    <source>
        <dbReference type="PROSITE" id="PS50126"/>
    </source>
</evidence>
<dbReference type="GO" id="GO:0003697">
    <property type="term" value="F:single-stranded DNA binding"/>
    <property type="evidence" value="ECO:0007669"/>
    <property type="project" value="TreeGrafter"/>
</dbReference>
<dbReference type="GO" id="GO:0045948">
    <property type="term" value="P:positive regulation of translational initiation"/>
    <property type="evidence" value="ECO:0007669"/>
    <property type="project" value="TreeGrafter"/>
</dbReference>
<dbReference type="FunFam" id="3.30.1490.120:FF:000001">
    <property type="entry name" value="DNA-directed RNA polymerase II subunit RPB7"/>
    <property type="match status" value="2"/>
</dbReference>
<dbReference type="GO" id="GO:0060213">
    <property type="term" value="P:positive regulation of nuclear-transcribed mRNA poly(A) tail shortening"/>
    <property type="evidence" value="ECO:0007669"/>
    <property type="project" value="TreeGrafter"/>
</dbReference>
<dbReference type="OrthoDB" id="1162399at2759"/>
<dbReference type="PROSITE" id="PS50126">
    <property type="entry name" value="S1"/>
    <property type="match status" value="1"/>
</dbReference>
<dbReference type="STRING" id="1348612.A0A397IMW5"/>